<dbReference type="Proteomes" id="UP001176961">
    <property type="component" value="Unassembled WGS sequence"/>
</dbReference>
<proteinExistence type="predicted"/>
<dbReference type="Pfam" id="PF01564">
    <property type="entry name" value="Spermine_synth"/>
    <property type="match status" value="1"/>
</dbReference>
<feature type="non-terminal residue" evidence="1">
    <location>
        <position position="321"/>
    </location>
</feature>
<evidence type="ECO:0000313" key="1">
    <source>
        <dbReference type="EMBL" id="CAJ0595281.1"/>
    </source>
</evidence>
<dbReference type="EMBL" id="CATQJL010000112">
    <property type="protein sequence ID" value="CAJ0595281.1"/>
    <property type="molecule type" value="Genomic_DNA"/>
</dbReference>
<dbReference type="CDD" id="cd02440">
    <property type="entry name" value="AdoMet_MTases"/>
    <property type="match status" value="1"/>
</dbReference>
<protein>
    <recommendedName>
        <fullName evidence="3">PABS domain-containing protein</fullName>
    </recommendedName>
</protein>
<reference evidence="1" key="1">
    <citation type="submission" date="2023-07" db="EMBL/GenBank/DDBJ databases">
        <authorList>
            <consortium name="CYATHOMIX"/>
        </authorList>
    </citation>
    <scope>NUCLEOTIDE SEQUENCE</scope>
    <source>
        <strain evidence="1">N/A</strain>
    </source>
</reference>
<gene>
    <name evidence="1" type="ORF">CYNAS_LOCUS7264</name>
</gene>
<dbReference type="InterPro" id="IPR029063">
    <property type="entry name" value="SAM-dependent_MTases_sf"/>
</dbReference>
<dbReference type="SUPFAM" id="SSF53335">
    <property type="entry name" value="S-adenosyl-L-methionine-dependent methyltransferases"/>
    <property type="match status" value="1"/>
</dbReference>
<evidence type="ECO:0008006" key="3">
    <source>
        <dbReference type="Google" id="ProtNLM"/>
    </source>
</evidence>
<organism evidence="1 2">
    <name type="scientific">Cylicocyclus nassatus</name>
    <name type="common">Nematode worm</name>
    <dbReference type="NCBI Taxonomy" id="53992"/>
    <lineage>
        <taxon>Eukaryota</taxon>
        <taxon>Metazoa</taxon>
        <taxon>Ecdysozoa</taxon>
        <taxon>Nematoda</taxon>
        <taxon>Chromadorea</taxon>
        <taxon>Rhabditida</taxon>
        <taxon>Rhabditina</taxon>
        <taxon>Rhabditomorpha</taxon>
        <taxon>Strongyloidea</taxon>
        <taxon>Strongylidae</taxon>
        <taxon>Cylicocyclus</taxon>
    </lineage>
</organism>
<evidence type="ECO:0000313" key="2">
    <source>
        <dbReference type="Proteomes" id="UP001176961"/>
    </source>
</evidence>
<sequence length="321" mass="37079">YIFEDRIRWSKGNHLSVKRFRESFIRTYGHEREVDVFILEDGRPLRVVDVMLSRKFYSKELQMLRCAMLMEGYLSYVGLLVPKPLTEESFDTSRWRIDRTALLEINFYYTMIESLFVSDRFNLSEDCDANILSIGLGGGTVTSFLHQTFPRMDITVVEISGQMLNAARKWFGLLEDDHQRVILTDGITFLAERAKKGASYNAILLDACLPQFESDFLCPHKSFTDEDVLKNIATLLSKQGILVVNALSPRYANDLYSYKDDKPYQYLVKKFNTVFGHCERQKTGSPNQIIYCLHQSPMPKLRINTQQFLSEKANIITQKGA</sequence>
<dbReference type="AlphaFoldDB" id="A0AA36M2D6"/>
<dbReference type="Gene3D" id="3.40.50.150">
    <property type="entry name" value="Vaccinia Virus protein VP39"/>
    <property type="match status" value="1"/>
</dbReference>
<keyword evidence="2" id="KW-1185">Reference proteome</keyword>
<comment type="caution">
    <text evidence="1">The sequence shown here is derived from an EMBL/GenBank/DDBJ whole genome shotgun (WGS) entry which is preliminary data.</text>
</comment>
<accession>A0AA36M2D6</accession>
<name>A0AA36M2D6_CYLNA</name>